<protein>
    <recommendedName>
        <fullName evidence="2">Pre-mRNA-splicing helicase BRR2-like plug domain-containing protein</fullName>
    </recommendedName>
</protein>
<dbReference type="Proteomes" id="UP001177140">
    <property type="component" value="Unassembled WGS sequence"/>
</dbReference>
<evidence type="ECO:0000259" key="2">
    <source>
        <dbReference type="Pfam" id="PF21188"/>
    </source>
</evidence>
<dbReference type="EMBL" id="JAJJMA010175288">
    <property type="protein sequence ID" value="MCL7037106.1"/>
    <property type="molecule type" value="Genomic_DNA"/>
</dbReference>
<reference evidence="3" key="1">
    <citation type="submission" date="2022-03" db="EMBL/GenBank/DDBJ databases">
        <title>A functionally conserved STORR gene fusion in Papaver species that diverged 16.8 million years ago.</title>
        <authorList>
            <person name="Catania T."/>
        </authorList>
    </citation>
    <scope>NUCLEOTIDE SEQUENCE</scope>
    <source>
        <strain evidence="3">S-191538</strain>
    </source>
</reference>
<dbReference type="InterPro" id="IPR048863">
    <property type="entry name" value="BRR2_plug"/>
</dbReference>
<organism evidence="3 4">
    <name type="scientific">Papaver nudicaule</name>
    <name type="common">Iceland poppy</name>
    <dbReference type="NCBI Taxonomy" id="74823"/>
    <lineage>
        <taxon>Eukaryota</taxon>
        <taxon>Viridiplantae</taxon>
        <taxon>Streptophyta</taxon>
        <taxon>Embryophyta</taxon>
        <taxon>Tracheophyta</taxon>
        <taxon>Spermatophyta</taxon>
        <taxon>Magnoliopsida</taxon>
        <taxon>Ranunculales</taxon>
        <taxon>Papaveraceae</taxon>
        <taxon>Papaveroideae</taxon>
        <taxon>Papaver</taxon>
    </lineage>
</organism>
<evidence type="ECO:0000313" key="3">
    <source>
        <dbReference type="EMBL" id="MCL7037106.1"/>
    </source>
</evidence>
<feature type="compositionally biased region" description="Acidic residues" evidence="1">
    <location>
        <begin position="256"/>
        <end position="280"/>
    </location>
</feature>
<dbReference type="Pfam" id="PF21188">
    <property type="entry name" value="BRR2_plug"/>
    <property type="match status" value="1"/>
</dbReference>
<proteinExistence type="predicted"/>
<accession>A0AA41SKL9</accession>
<feature type="domain" description="Pre-mRNA-splicing helicase BRR2-like plug" evidence="2">
    <location>
        <begin position="25"/>
        <end position="90"/>
    </location>
</feature>
<evidence type="ECO:0000256" key="1">
    <source>
        <dbReference type="SAM" id="MobiDB-lite"/>
    </source>
</evidence>
<evidence type="ECO:0000313" key="4">
    <source>
        <dbReference type="Proteomes" id="UP001177140"/>
    </source>
</evidence>
<keyword evidence="4" id="KW-1185">Reference proteome</keyword>
<gene>
    <name evidence="3" type="ORF">MKW94_001452</name>
</gene>
<sequence>MEVETCGNLFVPEKGFYQPSTENTWEAYQALISVIECFLNGRVPRHVLVGASDEVLSVLKSSFNFEYEKKQQIEKLIGSISLDAFQQLVAIAGWITDYNNNLGAYRNNHADYSGLFYKPSNEANWRSYNLFLESFRQIVGDQPDLVFRLAADSALLVLKNVETPIEYRKHTIRAELGDITSDWFDHLTSLASMITDYPPLSSYNYNSVPVTSSSGTNFYPGEFNYDKQAFEKTDIYAPEDTPEDFDYDNVNYEPMASEDSDEEEEEDKSESEPMASDDEIDRGTVKGWMKDLNDDDFQEVKDGMKNLTVQKNGAQSSSIDDLLKAGMNLAVQQNGAESSSSDDECERVIIGEPYLTAESCSDEEYQKVKVGVCKLTVEENSDEEWLVI</sequence>
<name>A0AA41SKL9_PAPNU</name>
<comment type="caution">
    <text evidence="3">The sequence shown here is derived from an EMBL/GenBank/DDBJ whole genome shotgun (WGS) entry which is preliminary data.</text>
</comment>
<dbReference type="AlphaFoldDB" id="A0AA41SKL9"/>
<feature type="region of interest" description="Disordered" evidence="1">
    <location>
        <begin position="237"/>
        <end position="282"/>
    </location>
</feature>